<dbReference type="PROSITE" id="PS51160">
    <property type="entry name" value="ACYLPHOSPHATASE_3"/>
    <property type="match status" value="1"/>
</dbReference>
<dbReference type="EMBL" id="JACCBH010000001">
    <property type="protein sequence ID" value="NYD55286.1"/>
    <property type="molecule type" value="Genomic_DNA"/>
</dbReference>
<gene>
    <name evidence="9" type="ORF">BKA02_002341</name>
</gene>
<evidence type="ECO:0000256" key="7">
    <source>
        <dbReference type="RuleBase" id="RU004168"/>
    </source>
</evidence>
<keyword evidence="5 6" id="KW-0378">Hydrolase</keyword>
<dbReference type="InterPro" id="IPR036046">
    <property type="entry name" value="Acylphosphatase-like_dom_sf"/>
</dbReference>
<evidence type="ECO:0000259" key="8">
    <source>
        <dbReference type="PROSITE" id="PS51160"/>
    </source>
</evidence>
<dbReference type="Proteomes" id="UP000552045">
    <property type="component" value="Unassembled WGS sequence"/>
</dbReference>
<protein>
    <recommendedName>
        <fullName evidence="3 5">Acylphosphatase</fullName>
        <ecNumber evidence="2 5">3.6.1.7</ecNumber>
    </recommendedName>
</protein>
<evidence type="ECO:0000256" key="6">
    <source>
        <dbReference type="RuleBase" id="RU000553"/>
    </source>
</evidence>
<dbReference type="PROSITE" id="PS00150">
    <property type="entry name" value="ACYLPHOSPHATASE_1"/>
    <property type="match status" value="1"/>
</dbReference>
<evidence type="ECO:0000313" key="9">
    <source>
        <dbReference type="EMBL" id="NYD55286.1"/>
    </source>
</evidence>
<sequence length="98" mass="10912">MRHPERMRSVHVIVRGRVQGVGFRWFTRDAAETAGIAGWVRNRRDGTVEAELHGDDQAVSTVLNRLSEGPEWSNVDDLAVTDAEPAPLYAGFDIRPTV</sequence>
<dbReference type="SUPFAM" id="SSF54975">
    <property type="entry name" value="Acylphosphatase/BLUF domain-like"/>
    <property type="match status" value="1"/>
</dbReference>
<dbReference type="RefSeq" id="WP_246286025.1">
    <property type="nucleotide sequence ID" value="NZ_BAABLC010000006.1"/>
</dbReference>
<dbReference type="PANTHER" id="PTHR47268">
    <property type="entry name" value="ACYLPHOSPHATASE"/>
    <property type="match status" value="1"/>
</dbReference>
<comment type="catalytic activity">
    <reaction evidence="4 5 6">
        <text>an acyl phosphate + H2O = a carboxylate + phosphate + H(+)</text>
        <dbReference type="Rhea" id="RHEA:14965"/>
        <dbReference type="ChEBI" id="CHEBI:15377"/>
        <dbReference type="ChEBI" id="CHEBI:15378"/>
        <dbReference type="ChEBI" id="CHEBI:29067"/>
        <dbReference type="ChEBI" id="CHEBI:43474"/>
        <dbReference type="ChEBI" id="CHEBI:59918"/>
        <dbReference type="EC" id="3.6.1.7"/>
    </reaction>
</comment>
<comment type="caution">
    <text evidence="9">The sequence shown here is derived from an EMBL/GenBank/DDBJ whole genome shotgun (WGS) entry which is preliminary data.</text>
</comment>
<proteinExistence type="inferred from homology"/>
<name>A0A7Y9EWZ7_9MICO</name>
<evidence type="ECO:0000256" key="4">
    <source>
        <dbReference type="ARBA" id="ARBA00047645"/>
    </source>
</evidence>
<reference evidence="9 10" key="1">
    <citation type="submission" date="2020-07" db="EMBL/GenBank/DDBJ databases">
        <title>Sequencing the genomes of 1000 actinobacteria strains.</title>
        <authorList>
            <person name="Klenk H.-P."/>
        </authorList>
    </citation>
    <scope>NUCLEOTIDE SEQUENCE [LARGE SCALE GENOMIC DNA]</scope>
    <source>
        <strain evidence="9 10">DSM 22185</strain>
    </source>
</reference>
<dbReference type="PRINTS" id="PR00112">
    <property type="entry name" value="ACYLPHPHTASE"/>
</dbReference>
<dbReference type="Pfam" id="PF00708">
    <property type="entry name" value="Acylphosphatase"/>
    <property type="match status" value="1"/>
</dbReference>
<dbReference type="InterPro" id="IPR017968">
    <property type="entry name" value="Acylphosphatase_CS"/>
</dbReference>
<dbReference type="AlphaFoldDB" id="A0A7Y9EWZ7"/>
<feature type="domain" description="Acylphosphatase-like" evidence="8">
    <location>
        <begin position="9"/>
        <end position="96"/>
    </location>
</feature>
<dbReference type="Gene3D" id="3.30.70.100">
    <property type="match status" value="1"/>
</dbReference>
<evidence type="ECO:0000313" key="10">
    <source>
        <dbReference type="Proteomes" id="UP000552045"/>
    </source>
</evidence>
<evidence type="ECO:0000256" key="1">
    <source>
        <dbReference type="ARBA" id="ARBA00005614"/>
    </source>
</evidence>
<evidence type="ECO:0000256" key="3">
    <source>
        <dbReference type="ARBA" id="ARBA00015991"/>
    </source>
</evidence>
<feature type="active site" evidence="5">
    <location>
        <position position="24"/>
    </location>
</feature>
<dbReference type="PANTHER" id="PTHR47268:SF4">
    <property type="entry name" value="ACYLPHOSPHATASE"/>
    <property type="match status" value="1"/>
</dbReference>
<evidence type="ECO:0000256" key="2">
    <source>
        <dbReference type="ARBA" id="ARBA00012150"/>
    </source>
</evidence>
<organism evidence="9 10">
    <name type="scientific">Microbacterium pseudoresistens</name>
    <dbReference type="NCBI Taxonomy" id="640634"/>
    <lineage>
        <taxon>Bacteria</taxon>
        <taxon>Bacillati</taxon>
        <taxon>Actinomycetota</taxon>
        <taxon>Actinomycetes</taxon>
        <taxon>Micrococcales</taxon>
        <taxon>Microbacteriaceae</taxon>
        <taxon>Microbacterium</taxon>
    </lineage>
</organism>
<dbReference type="EC" id="3.6.1.7" evidence="2 5"/>
<dbReference type="InterPro" id="IPR020456">
    <property type="entry name" value="Acylphosphatase"/>
</dbReference>
<evidence type="ECO:0000256" key="5">
    <source>
        <dbReference type="PROSITE-ProRule" id="PRU00520"/>
    </source>
</evidence>
<accession>A0A7Y9EWZ7</accession>
<dbReference type="PROSITE" id="PS00151">
    <property type="entry name" value="ACYLPHOSPHATASE_2"/>
    <property type="match status" value="1"/>
</dbReference>
<comment type="similarity">
    <text evidence="1 7">Belongs to the acylphosphatase family.</text>
</comment>
<keyword evidence="10" id="KW-1185">Reference proteome</keyword>
<dbReference type="InterPro" id="IPR001792">
    <property type="entry name" value="Acylphosphatase-like_dom"/>
</dbReference>
<dbReference type="GO" id="GO:0003998">
    <property type="term" value="F:acylphosphatase activity"/>
    <property type="evidence" value="ECO:0007669"/>
    <property type="project" value="UniProtKB-EC"/>
</dbReference>
<feature type="active site" evidence="5">
    <location>
        <position position="42"/>
    </location>
</feature>